<dbReference type="EMBL" id="CP107052">
    <property type="protein sequence ID" value="UYH51847.1"/>
    <property type="molecule type" value="Genomic_DNA"/>
</dbReference>
<protein>
    <submittedName>
        <fullName evidence="2">DUF3108 domain-containing protein</fullName>
    </submittedName>
</protein>
<sequence length="271" mass="29693">MTSSRACAFLTVTALVVSAAGPRATAAAAPVLETSRQVEAAYRIYVHGFNVAHVLVKYRLTPIHYDISTDVDASGLISLFLRMKIQSAAEGAFSTDWVLPRRYESGGYSRGAERHILLTYQDGQPEITDLTPKEADREPVPKQALKGTLDTLSAVAMLQHRMLMTQTCNGAANVFDGLRLTEMQVKGPIMADVPTGNRQKYAGKMLRCDFIGRQIAGFMRHTPNRALFSAPYPGAAWFDAGLAAPLIVVRFEFHHPKLGKIIAVLDHYSTS</sequence>
<evidence type="ECO:0000256" key="1">
    <source>
        <dbReference type="SAM" id="SignalP"/>
    </source>
</evidence>
<dbReference type="InterPro" id="IPR021457">
    <property type="entry name" value="DUF3108"/>
</dbReference>
<accession>A0ABY6GJX8</accession>
<feature type="signal peptide" evidence="1">
    <location>
        <begin position="1"/>
        <end position="19"/>
    </location>
</feature>
<name>A0ABY6GJX8_9PROT</name>
<feature type="chain" id="PRO_5047076446" evidence="1">
    <location>
        <begin position="20"/>
        <end position="271"/>
    </location>
</feature>
<keyword evidence="3" id="KW-1185">Reference proteome</keyword>
<keyword evidence="1" id="KW-0732">Signal</keyword>
<gene>
    <name evidence="2" type="ORF">N5W20_03005</name>
</gene>
<dbReference type="Proteomes" id="UP001163831">
    <property type="component" value="Chromosome"/>
</dbReference>
<evidence type="ECO:0000313" key="3">
    <source>
        <dbReference type="Proteomes" id="UP001163831"/>
    </source>
</evidence>
<organism evidence="2 3">
    <name type="scientific">Candidatus Kirkpatrickella diaphorinae</name>
    <dbReference type="NCBI Taxonomy" id="2984322"/>
    <lineage>
        <taxon>Bacteria</taxon>
        <taxon>Pseudomonadati</taxon>
        <taxon>Pseudomonadota</taxon>
        <taxon>Alphaproteobacteria</taxon>
        <taxon>Acetobacterales</taxon>
        <taxon>Acetobacteraceae</taxon>
        <taxon>Candidatus Kirkpatrickella</taxon>
    </lineage>
</organism>
<evidence type="ECO:0000313" key="2">
    <source>
        <dbReference type="EMBL" id="UYH51847.1"/>
    </source>
</evidence>
<proteinExistence type="predicted"/>
<dbReference type="Pfam" id="PF11306">
    <property type="entry name" value="DUF3108"/>
    <property type="match status" value="1"/>
</dbReference>
<reference evidence="2" key="1">
    <citation type="submission" date="2022-10" db="EMBL/GenBank/DDBJ databases">
        <title>Candidatus Kirkpatrella diaphorinas gen. nov., sp. nov., an uncultured endosymbiont identified in a population of Diaphorina citri from Hawaii.</title>
        <authorList>
            <person name="Henry E.M."/>
            <person name="Carlson C.R."/>
            <person name="Kuo Y.-W."/>
        </authorList>
    </citation>
    <scope>NUCLEOTIDE SEQUENCE</scope>
    <source>
        <strain evidence="2">CADCRV1</strain>
    </source>
</reference>
<dbReference type="RefSeq" id="WP_319807441.1">
    <property type="nucleotide sequence ID" value="NZ_CP107052.1"/>
</dbReference>